<comment type="caution">
    <text evidence="2">The sequence shown here is derived from an EMBL/GenBank/DDBJ whole genome shotgun (WGS) entry which is preliminary data.</text>
</comment>
<evidence type="ECO:0000313" key="2">
    <source>
        <dbReference type="EMBL" id="KAL1864371.1"/>
    </source>
</evidence>
<evidence type="ECO:0000313" key="3">
    <source>
        <dbReference type="Proteomes" id="UP001586593"/>
    </source>
</evidence>
<feature type="compositionally biased region" description="Basic residues" evidence="1">
    <location>
        <begin position="65"/>
        <end position="80"/>
    </location>
</feature>
<dbReference type="Proteomes" id="UP001586593">
    <property type="component" value="Unassembled WGS sequence"/>
</dbReference>
<feature type="region of interest" description="Disordered" evidence="1">
    <location>
        <begin position="1"/>
        <end position="117"/>
    </location>
</feature>
<name>A0ABR3WLF8_9PEZI</name>
<keyword evidence="3" id="KW-1185">Reference proteome</keyword>
<evidence type="ECO:0000256" key="1">
    <source>
        <dbReference type="SAM" id="MobiDB-lite"/>
    </source>
</evidence>
<proteinExistence type="predicted"/>
<protein>
    <recommendedName>
        <fullName evidence="4">RNase H type-1 domain-containing protein</fullName>
    </recommendedName>
</protein>
<feature type="compositionally biased region" description="Low complexity" evidence="1">
    <location>
        <begin position="32"/>
        <end position="48"/>
    </location>
</feature>
<dbReference type="InterPro" id="IPR036397">
    <property type="entry name" value="RNaseH_sf"/>
</dbReference>
<evidence type="ECO:0008006" key="4">
    <source>
        <dbReference type="Google" id="ProtNLM"/>
    </source>
</evidence>
<organism evidence="2 3">
    <name type="scientific">Phialemonium thermophilum</name>
    <dbReference type="NCBI Taxonomy" id="223376"/>
    <lineage>
        <taxon>Eukaryota</taxon>
        <taxon>Fungi</taxon>
        <taxon>Dikarya</taxon>
        <taxon>Ascomycota</taxon>
        <taxon>Pezizomycotina</taxon>
        <taxon>Sordariomycetes</taxon>
        <taxon>Sordariomycetidae</taxon>
        <taxon>Cephalothecales</taxon>
        <taxon>Cephalothecaceae</taxon>
        <taxon>Phialemonium</taxon>
    </lineage>
</organism>
<reference evidence="2 3" key="1">
    <citation type="journal article" date="2024" name="Commun. Biol.">
        <title>Comparative genomic analysis of thermophilic fungi reveals convergent evolutionary adaptations and gene losses.</title>
        <authorList>
            <person name="Steindorff A.S."/>
            <person name="Aguilar-Pontes M.V."/>
            <person name="Robinson A.J."/>
            <person name="Andreopoulos B."/>
            <person name="LaButti K."/>
            <person name="Kuo A."/>
            <person name="Mondo S."/>
            <person name="Riley R."/>
            <person name="Otillar R."/>
            <person name="Haridas S."/>
            <person name="Lipzen A."/>
            <person name="Grimwood J."/>
            <person name="Schmutz J."/>
            <person name="Clum A."/>
            <person name="Reid I.D."/>
            <person name="Moisan M.C."/>
            <person name="Butler G."/>
            <person name="Nguyen T.T.M."/>
            <person name="Dewar K."/>
            <person name="Conant G."/>
            <person name="Drula E."/>
            <person name="Henrissat B."/>
            <person name="Hansel C."/>
            <person name="Singer S."/>
            <person name="Hutchinson M.I."/>
            <person name="de Vries R.P."/>
            <person name="Natvig D.O."/>
            <person name="Powell A.J."/>
            <person name="Tsang A."/>
            <person name="Grigoriev I.V."/>
        </authorList>
    </citation>
    <scope>NUCLEOTIDE SEQUENCE [LARGE SCALE GENOMIC DNA]</scope>
    <source>
        <strain evidence="2 3">ATCC 24622</strain>
    </source>
</reference>
<dbReference type="EMBL" id="JAZHXJ010000334">
    <property type="protein sequence ID" value="KAL1864371.1"/>
    <property type="molecule type" value="Genomic_DNA"/>
</dbReference>
<accession>A0ABR3WLF8</accession>
<dbReference type="Gene3D" id="3.30.420.10">
    <property type="entry name" value="Ribonuclease H-like superfamily/Ribonuclease H"/>
    <property type="match status" value="1"/>
</dbReference>
<sequence>MFQSRENTQKMDSEDTTTSSDAVGPATRRAEAPQGQPAAAPQDSQGGARQERSPPADRAPTHAARTSRTRVARGGTRNHRNGASSWRFWATRHGWSRNRRERRAATAAGTQRGGGQQQWRYAFNGTNFDGFEFRAAAAYRQPAPRPVPLRGSIFIRSIRDAWQYAQGVAQDASSQQLAFWTDASGGAHHYSIAGIGVVYQWGASGRSWNKLFFLTKHQETVHTAELLGIREAVRRAVREVREVVDRRDRRRGPSAAGQPTGLRMVRIFTDSKKSPVDLLQVRHADFTDHAPRRGGYARYSGGLLCAEPPWRRA</sequence>
<gene>
    <name evidence="2" type="ORF">VTK73DRAFT_5960</name>
</gene>